<gene>
    <name evidence="2" type="ORF">D8M05_16020</name>
</gene>
<dbReference type="InterPro" id="IPR050490">
    <property type="entry name" value="Bact_solute-bd_prot1"/>
</dbReference>
<feature type="chain" id="PRO_5039421290" evidence="1">
    <location>
        <begin position="20"/>
        <end position="432"/>
    </location>
</feature>
<dbReference type="Pfam" id="PF13416">
    <property type="entry name" value="SBP_bac_8"/>
    <property type="match status" value="1"/>
</dbReference>
<dbReference type="Proteomes" id="UP000281813">
    <property type="component" value="Unassembled WGS sequence"/>
</dbReference>
<name>A0A494YTV4_9BACI</name>
<dbReference type="PROSITE" id="PS51257">
    <property type="entry name" value="PROKAR_LIPOPROTEIN"/>
    <property type="match status" value="1"/>
</dbReference>
<proteinExistence type="predicted"/>
<protein>
    <submittedName>
        <fullName evidence="2">Extracellular solute-binding protein</fullName>
    </submittedName>
</protein>
<evidence type="ECO:0000313" key="3">
    <source>
        <dbReference type="Proteomes" id="UP000281813"/>
    </source>
</evidence>
<dbReference type="PANTHER" id="PTHR43649:SF12">
    <property type="entry name" value="DIACETYLCHITOBIOSE BINDING PROTEIN DASA"/>
    <property type="match status" value="1"/>
</dbReference>
<dbReference type="OrthoDB" id="9768630at2"/>
<evidence type="ECO:0000313" key="2">
    <source>
        <dbReference type="EMBL" id="RKQ13496.1"/>
    </source>
</evidence>
<keyword evidence="3" id="KW-1185">Reference proteome</keyword>
<sequence>MKKRLILLIGIVLTAITLAACSGGGSDDAGGDVEVPEGATEVVMWNLFGGGDAAFMQEIVDEFNASQDAIFVNNVQQEFEEYYTKLITSVSAGKGPDLAVSHASVLPELVSQGLVQELDTYGEEVGVNWGEFNQNILESTVFDEQHYAIPIDTHPHIFFVNNKLVGDAGLMNEDGSVKMEQTPEGFVEFMTTLKEELPEDKFPMSFSTAGVDSYRLWFSFYTQLGGENIVTDDLENPEYVLDVDKAIEAAEYMHDLWHEHEVIPLNLADFYADFQSGNAATTSTGVWATGTWEATEELEFTALPAPNIFGQDAAFGNSHTFVVPTSQDADPEVQKGAIEFMDYATDKGVIWAEAGHIPSKTTVVESEEYAELPYRSDYVEVANYVNFPDQTVHARGIEDIMIRNLDLIWTDEESPEEAFKLIEDEVKALIGG</sequence>
<dbReference type="EMBL" id="RBZO01000030">
    <property type="protein sequence ID" value="RKQ13496.1"/>
    <property type="molecule type" value="Genomic_DNA"/>
</dbReference>
<dbReference type="RefSeq" id="WP_121133638.1">
    <property type="nucleotide sequence ID" value="NZ_JBHUFK010000010.1"/>
</dbReference>
<dbReference type="AlphaFoldDB" id="A0A494YTV4"/>
<reference evidence="2 3" key="1">
    <citation type="journal article" date="2015" name="Antonie Van Leeuwenhoek">
        <title>Oceanobacillus bengalensis sp. nov., a bacterium isolated from seawater of the Bay of Bengal.</title>
        <authorList>
            <person name="Yongchang O."/>
            <person name="Xiang W."/>
            <person name="Wang G."/>
        </authorList>
    </citation>
    <scope>NUCLEOTIDE SEQUENCE [LARGE SCALE GENOMIC DNA]</scope>
    <source>
        <strain evidence="2 3">MCCC 1K00260</strain>
    </source>
</reference>
<organism evidence="2 3">
    <name type="scientific">Oceanobacillus bengalensis</name>
    <dbReference type="NCBI Taxonomy" id="1435466"/>
    <lineage>
        <taxon>Bacteria</taxon>
        <taxon>Bacillati</taxon>
        <taxon>Bacillota</taxon>
        <taxon>Bacilli</taxon>
        <taxon>Bacillales</taxon>
        <taxon>Bacillaceae</taxon>
        <taxon>Oceanobacillus</taxon>
    </lineage>
</organism>
<dbReference type="InterPro" id="IPR006059">
    <property type="entry name" value="SBP"/>
</dbReference>
<accession>A0A494YTV4</accession>
<comment type="caution">
    <text evidence="2">The sequence shown here is derived from an EMBL/GenBank/DDBJ whole genome shotgun (WGS) entry which is preliminary data.</text>
</comment>
<dbReference type="PANTHER" id="PTHR43649">
    <property type="entry name" value="ARABINOSE-BINDING PROTEIN-RELATED"/>
    <property type="match status" value="1"/>
</dbReference>
<keyword evidence="1" id="KW-0732">Signal</keyword>
<feature type="signal peptide" evidence="1">
    <location>
        <begin position="1"/>
        <end position="19"/>
    </location>
</feature>
<dbReference type="Gene3D" id="3.40.190.10">
    <property type="entry name" value="Periplasmic binding protein-like II"/>
    <property type="match status" value="1"/>
</dbReference>
<evidence type="ECO:0000256" key="1">
    <source>
        <dbReference type="SAM" id="SignalP"/>
    </source>
</evidence>
<dbReference type="SUPFAM" id="SSF53850">
    <property type="entry name" value="Periplasmic binding protein-like II"/>
    <property type="match status" value="1"/>
</dbReference>